<dbReference type="PANTHER" id="PTHR42109:SF2">
    <property type="entry name" value="INTEGRAL MEMBRANE PROTEIN"/>
    <property type="match status" value="1"/>
</dbReference>
<feature type="transmembrane region" description="Helical" evidence="1">
    <location>
        <begin position="66"/>
        <end position="91"/>
    </location>
</feature>
<feature type="transmembrane region" description="Helical" evidence="1">
    <location>
        <begin position="175"/>
        <end position="200"/>
    </location>
</feature>
<dbReference type="Proteomes" id="UP000799770">
    <property type="component" value="Unassembled WGS sequence"/>
</dbReference>
<dbReference type="OrthoDB" id="2560628at2759"/>
<keyword evidence="1" id="KW-0472">Membrane</keyword>
<feature type="transmembrane region" description="Helical" evidence="1">
    <location>
        <begin position="212"/>
        <end position="234"/>
    </location>
</feature>
<feature type="domain" description="DUF7702" evidence="2">
    <location>
        <begin position="9"/>
        <end position="227"/>
    </location>
</feature>
<accession>A0A6A5ZMF7</accession>
<evidence type="ECO:0000313" key="4">
    <source>
        <dbReference type="Proteomes" id="UP000799770"/>
    </source>
</evidence>
<sequence>MGNGDGRIYYRDAIAIAQVVLFSLSFFCAVFFRWTRRFWFTIFAFSTIRYVGAGCMLGTVNKDSDGLWAGVFVCESLGVLLLIFTVLEILGHVDKMAKIVDRRVFWVPQLLTYIDIGISIAGFIVVSKKNDDQLLPTPYSKAGIAILVAIYAYTAGVVVYFWFQRQRVDAEDHQLLLCTIICAPMLFVRVLYSLIFVATANMTWNAVKGNPTAYLTLTVLPEVAFIGVSCLFIAKSRPLMYLSATEDLERKGTEEQLSDDLLEPTR</sequence>
<keyword evidence="4" id="KW-1185">Reference proteome</keyword>
<gene>
    <name evidence="3" type="ORF">BDV96DRAFT_486623</name>
</gene>
<dbReference type="EMBL" id="ML977315">
    <property type="protein sequence ID" value="KAF2119638.1"/>
    <property type="molecule type" value="Genomic_DNA"/>
</dbReference>
<feature type="transmembrane region" description="Helical" evidence="1">
    <location>
        <begin position="144"/>
        <end position="163"/>
    </location>
</feature>
<dbReference type="InterPro" id="IPR056119">
    <property type="entry name" value="DUF7702"/>
</dbReference>
<dbReference type="PANTHER" id="PTHR42109">
    <property type="entry name" value="UNPLACED GENOMIC SCAFFOLD UM_SCAF_CONTIG_1.265, WHOLE GENOME SHOTGUN SEQUENCE"/>
    <property type="match status" value="1"/>
</dbReference>
<protein>
    <recommendedName>
        <fullName evidence="2">DUF7702 domain-containing protein</fullName>
    </recommendedName>
</protein>
<reference evidence="3" key="1">
    <citation type="journal article" date="2020" name="Stud. Mycol.">
        <title>101 Dothideomycetes genomes: a test case for predicting lifestyles and emergence of pathogens.</title>
        <authorList>
            <person name="Haridas S."/>
            <person name="Albert R."/>
            <person name="Binder M."/>
            <person name="Bloem J."/>
            <person name="Labutti K."/>
            <person name="Salamov A."/>
            <person name="Andreopoulos B."/>
            <person name="Baker S."/>
            <person name="Barry K."/>
            <person name="Bills G."/>
            <person name="Bluhm B."/>
            <person name="Cannon C."/>
            <person name="Castanera R."/>
            <person name="Culley D."/>
            <person name="Daum C."/>
            <person name="Ezra D."/>
            <person name="Gonzalez J."/>
            <person name="Henrissat B."/>
            <person name="Kuo A."/>
            <person name="Liang C."/>
            <person name="Lipzen A."/>
            <person name="Lutzoni F."/>
            <person name="Magnuson J."/>
            <person name="Mondo S."/>
            <person name="Nolan M."/>
            <person name="Ohm R."/>
            <person name="Pangilinan J."/>
            <person name="Park H.-J."/>
            <person name="Ramirez L."/>
            <person name="Alfaro M."/>
            <person name="Sun H."/>
            <person name="Tritt A."/>
            <person name="Yoshinaga Y."/>
            <person name="Zwiers L.-H."/>
            <person name="Turgeon B."/>
            <person name="Goodwin S."/>
            <person name="Spatafora J."/>
            <person name="Crous P."/>
            <person name="Grigoriev I."/>
        </authorList>
    </citation>
    <scope>NUCLEOTIDE SEQUENCE</scope>
    <source>
        <strain evidence="3">CBS 627.86</strain>
    </source>
</reference>
<proteinExistence type="predicted"/>
<organism evidence="3 4">
    <name type="scientific">Lophiotrema nucula</name>
    <dbReference type="NCBI Taxonomy" id="690887"/>
    <lineage>
        <taxon>Eukaryota</taxon>
        <taxon>Fungi</taxon>
        <taxon>Dikarya</taxon>
        <taxon>Ascomycota</taxon>
        <taxon>Pezizomycotina</taxon>
        <taxon>Dothideomycetes</taxon>
        <taxon>Pleosporomycetidae</taxon>
        <taxon>Pleosporales</taxon>
        <taxon>Lophiotremataceae</taxon>
        <taxon>Lophiotrema</taxon>
    </lineage>
</organism>
<name>A0A6A5ZMF7_9PLEO</name>
<feature type="transmembrane region" description="Helical" evidence="1">
    <location>
        <begin position="103"/>
        <end position="124"/>
    </location>
</feature>
<dbReference type="Pfam" id="PF24800">
    <property type="entry name" value="DUF7702"/>
    <property type="match status" value="1"/>
</dbReference>
<evidence type="ECO:0000256" key="1">
    <source>
        <dbReference type="SAM" id="Phobius"/>
    </source>
</evidence>
<feature type="transmembrane region" description="Helical" evidence="1">
    <location>
        <begin position="13"/>
        <end position="32"/>
    </location>
</feature>
<evidence type="ECO:0000313" key="3">
    <source>
        <dbReference type="EMBL" id="KAF2119638.1"/>
    </source>
</evidence>
<keyword evidence="1" id="KW-0812">Transmembrane</keyword>
<dbReference type="AlphaFoldDB" id="A0A6A5ZMF7"/>
<keyword evidence="1" id="KW-1133">Transmembrane helix</keyword>
<evidence type="ECO:0000259" key="2">
    <source>
        <dbReference type="Pfam" id="PF24800"/>
    </source>
</evidence>